<dbReference type="CDD" id="cd15489">
    <property type="entry name" value="PHD_SF"/>
    <property type="match status" value="1"/>
</dbReference>
<keyword evidence="9" id="KW-1185">Reference proteome</keyword>
<reference evidence="8 9" key="1">
    <citation type="journal article" date="2023" name="Hortic Res">
        <title>Pangenome of water caltrop reveals structural variations and asymmetric subgenome divergence after allopolyploidization.</title>
        <authorList>
            <person name="Zhang X."/>
            <person name="Chen Y."/>
            <person name="Wang L."/>
            <person name="Yuan Y."/>
            <person name="Fang M."/>
            <person name="Shi L."/>
            <person name="Lu R."/>
            <person name="Comes H.P."/>
            <person name="Ma Y."/>
            <person name="Chen Y."/>
            <person name="Huang G."/>
            <person name="Zhou Y."/>
            <person name="Zheng Z."/>
            <person name="Qiu Y."/>
        </authorList>
    </citation>
    <scope>NUCLEOTIDE SEQUENCE [LARGE SCALE GENOMIC DNA]</scope>
    <source>
        <strain evidence="8">F231</strain>
    </source>
</reference>
<comment type="caution">
    <text evidence="8">The sequence shown here is derived from an EMBL/GenBank/DDBJ whole genome shotgun (WGS) entry which is preliminary data.</text>
</comment>
<evidence type="ECO:0000256" key="5">
    <source>
        <dbReference type="ARBA" id="ARBA00023163"/>
    </source>
</evidence>
<sequence length="501" mass="56634">MNKLKGFRKKYHCNHIKILEFSWHLFLVLLAYIHRTCDITTTFTYSQPSDYAYLCTIVCQFKIVLISSINFLQADICQTCGSAGYSEALIYCYNCEEVAVHRYCLEVIPKTFDEYVYWYCDDCKPQNHELGHMEEPRSPPDEGNDSKCLKSSISTSPEEDDQQNLDAAKSAQPSISEEKLRKRLTMIKITEDLKGGNEWKDSPCLIAGTDAHIAESGQLSWPICNQEDANSHGGNSPSSNLESENATFQVPDPAENLFALATLDLSKSAMDIDYVPAQTIIDPIWRGSLQIRKHSSNLEIENATFQVVDPAENLSALPALDSPKSAMDIDYVPAQPIIDPIWRGSLQIRKHRGVYSCKIVAHMSQLACARVTEEAKLFPETLYSELQPRLTLWPKGFEGCGPVDDNIALYLFPRSKRDENVFKKIICEMIRNDLAIRATVTHAELLVFSSTKLPLRLWRFQEKLYLWGVFRKKQDAPQLLKLSSASAEQGLLLTESSITVL</sequence>
<dbReference type="InterPro" id="IPR049914">
    <property type="entry name" value="PHD1-3/5-6"/>
</dbReference>
<dbReference type="GO" id="GO:0034244">
    <property type="term" value="P:negative regulation of transcription elongation by RNA polymerase II"/>
    <property type="evidence" value="ECO:0007669"/>
    <property type="project" value="InterPro"/>
</dbReference>
<feature type="region of interest" description="Disordered" evidence="6">
    <location>
        <begin position="131"/>
        <end position="174"/>
    </location>
</feature>
<accession>A0AAN7REE9</accession>
<evidence type="ECO:0000313" key="9">
    <source>
        <dbReference type="Proteomes" id="UP001346149"/>
    </source>
</evidence>
<dbReference type="PANTHER" id="PTHR33304">
    <property type="match status" value="1"/>
</dbReference>
<dbReference type="PROSITE" id="PS01359">
    <property type="entry name" value="ZF_PHD_1"/>
    <property type="match status" value="1"/>
</dbReference>
<feature type="domain" description="Zinc finger PHD-type" evidence="7">
    <location>
        <begin position="76"/>
        <end position="124"/>
    </location>
</feature>
<dbReference type="InterPro" id="IPR013083">
    <property type="entry name" value="Znf_RING/FYVE/PHD"/>
</dbReference>
<dbReference type="AlphaFoldDB" id="A0AAN7REE9"/>
<dbReference type="InterPro" id="IPR056280">
    <property type="entry name" value="AIPP2-like_SPOC"/>
</dbReference>
<dbReference type="Pfam" id="PF23121">
    <property type="entry name" value="SPOC_AIPP2"/>
    <property type="match status" value="1"/>
</dbReference>
<dbReference type="Proteomes" id="UP001346149">
    <property type="component" value="Unassembled WGS sequence"/>
</dbReference>
<dbReference type="GO" id="GO:0008270">
    <property type="term" value="F:zinc ion binding"/>
    <property type="evidence" value="ECO:0007669"/>
    <property type="project" value="UniProtKB-KW"/>
</dbReference>
<dbReference type="Gene3D" id="3.30.40.10">
    <property type="entry name" value="Zinc/RING finger domain, C3HC4 (zinc finger)"/>
    <property type="match status" value="1"/>
</dbReference>
<evidence type="ECO:0000256" key="4">
    <source>
        <dbReference type="ARBA" id="ARBA00023015"/>
    </source>
</evidence>
<keyword evidence="5" id="KW-0804">Transcription</keyword>
<proteinExistence type="predicted"/>
<evidence type="ECO:0000313" key="8">
    <source>
        <dbReference type="EMBL" id="KAK4802879.1"/>
    </source>
</evidence>
<dbReference type="InterPro" id="IPR001965">
    <property type="entry name" value="Znf_PHD"/>
</dbReference>
<evidence type="ECO:0000259" key="7">
    <source>
        <dbReference type="SMART" id="SM00249"/>
    </source>
</evidence>
<organism evidence="8 9">
    <name type="scientific">Trapa natans</name>
    <name type="common">Water chestnut</name>
    <dbReference type="NCBI Taxonomy" id="22666"/>
    <lineage>
        <taxon>Eukaryota</taxon>
        <taxon>Viridiplantae</taxon>
        <taxon>Streptophyta</taxon>
        <taxon>Embryophyta</taxon>
        <taxon>Tracheophyta</taxon>
        <taxon>Spermatophyta</taxon>
        <taxon>Magnoliopsida</taxon>
        <taxon>eudicotyledons</taxon>
        <taxon>Gunneridae</taxon>
        <taxon>Pentapetalae</taxon>
        <taxon>rosids</taxon>
        <taxon>malvids</taxon>
        <taxon>Myrtales</taxon>
        <taxon>Lythraceae</taxon>
        <taxon>Trapa</taxon>
    </lineage>
</organism>
<name>A0AAN7REE9_TRANT</name>
<dbReference type="InterPro" id="IPR011011">
    <property type="entry name" value="Znf_FYVE_PHD"/>
</dbReference>
<feature type="compositionally biased region" description="Polar residues" evidence="6">
    <location>
        <begin position="232"/>
        <end position="247"/>
    </location>
</feature>
<keyword evidence="1" id="KW-0479">Metal-binding</keyword>
<keyword evidence="2" id="KW-0863">Zinc-finger</keyword>
<protein>
    <recommendedName>
        <fullName evidence="7">Zinc finger PHD-type domain-containing protein</fullName>
    </recommendedName>
</protein>
<evidence type="ECO:0000256" key="2">
    <source>
        <dbReference type="ARBA" id="ARBA00022771"/>
    </source>
</evidence>
<evidence type="ECO:0000256" key="1">
    <source>
        <dbReference type="ARBA" id="ARBA00022723"/>
    </source>
</evidence>
<dbReference type="SUPFAM" id="SSF57903">
    <property type="entry name" value="FYVE/PHD zinc finger"/>
    <property type="match status" value="1"/>
</dbReference>
<gene>
    <name evidence="8" type="ORF">SAY86_001082</name>
</gene>
<feature type="region of interest" description="Disordered" evidence="6">
    <location>
        <begin position="225"/>
        <end position="247"/>
    </location>
</feature>
<keyword evidence="4" id="KW-0805">Transcription regulation</keyword>
<keyword evidence="3" id="KW-0862">Zinc</keyword>
<evidence type="ECO:0000256" key="3">
    <source>
        <dbReference type="ARBA" id="ARBA00022833"/>
    </source>
</evidence>
<dbReference type="PANTHER" id="PTHR33304:SF18">
    <property type="entry name" value="CHROMATIN REGULATOR PHD FAMILY-RELATED"/>
    <property type="match status" value="1"/>
</dbReference>
<dbReference type="GO" id="GO:0140566">
    <property type="term" value="F:histone reader activity"/>
    <property type="evidence" value="ECO:0007669"/>
    <property type="project" value="InterPro"/>
</dbReference>
<feature type="compositionally biased region" description="Basic and acidic residues" evidence="6">
    <location>
        <begin position="131"/>
        <end position="148"/>
    </location>
</feature>
<dbReference type="InterPro" id="IPR019786">
    <property type="entry name" value="Zinc_finger_PHD-type_CS"/>
</dbReference>
<evidence type="ECO:0000256" key="6">
    <source>
        <dbReference type="SAM" id="MobiDB-lite"/>
    </source>
</evidence>
<dbReference type="EMBL" id="JAXQNO010000002">
    <property type="protein sequence ID" value="KAK4802879.1"/>
    <property type="molecule type" value="Genomic_DNA"/>
</dbReference>
<dbReference type="SMART" id="SM00249">
    <property type="entry name" value="PHD"/>
    <property type="match status" value="1"/>
</dbReference>